<evidence type="ECO:0000256" key="1">
    <source>
        <dbReference type="ARBA" id="ARBA00022490"/>
    </source>
</evidence>
<dbReference type="GO" id="GO:0005829">
    <property type="term" value="C:cytosol"/>
    <property type="evidence" value="ECO:0007669"/>
    <property type="project" value="TreeGrafter"/>
</dbReference>
<organism evidence="7 8">
    <name type="scientific">Candidatus Kerfeldbacteria bacterium CG08_land_8_20_14_0_20_42_7</name>
    <dbReference type="NCBI Taxonomy" id="2014245"/>
    <lineage>
        <taxon>Bacteria</taxon>
        <taxon>Candidatus Kerfeldiibacteriota</taxon>
    </lineage>
</organism>
<dbReference type="CDD" id="cd16964">
    <property type="entry name" value="YqgF"/>
    <property type="match status" value="1"/>
</dbReference>
<reference evidence="8" key="1">
    <citation type="submission" date="2017-09" db="EMBL/GenBank/DDBJ databases">
        <title>Depth-based differentiation of microbial function through sediment-hosted aquifers and enrichment of novel symbionts in the deep terrestrial subsurface.</title>
        <authorList>
            <person name="Probst A.J."/>
            <person name="Ladd B."/>
            <person name="Jarett J.K."/>
            <person name="Geller-Mcgrath D.E."/>
            <person name="Sieber C.M.K."/>
            <person name="Emerson J.B."/>
            <person name="Anantharaman K."/>
            <person name="Thomas B.C."/>
            <person name="Malmstrom R."/>
            <person name="Stieglmeier M."/>
            <person name="Klingl A."/>
            <person name="Woyke T."/>
            <person name="Ryan C.M."/>
            <person name="Banfield J.F."/>
        </authorList>
    </citation>
    <scope>NUCLEOTIDE SEQUENCE [LARGE SCALE GENOMIC DNA]</scope>
</reference>
<keyword evidence="2 5" id="KW-0690">Ribosome biogenesis</keyword>
<dbReference type="AlphaFoldDB" id="A0A2H0YT29"/>
<name>A0A2H0YT29_9BACT</name>
<keyword evidence="3 5" id="KW-0540">Nuclease</keyword>
<evidence type="ECO:0000313" key="8">
    <source>
        <dbReference type="Proteomes" id="UP000228711"/>
    </source>
</evidence>
<evidence type="ECO:0000256" key="2">
    <source>
        <dbReference type="ARBA" id="ARBA00022517"/>
    </source>
</evidence>
<dbReference type="EMBL" id="PEXV01000069">
    <property type="protein sequence ID" value="PIS41654.1"/>
    <property type="molecule type" value="Genomic_DNA"/>
</dbReference>
<comment type="function">
    <text evidence="5">Could be a nuclease involved in processing of the 5'-end of pre-16S rRNA.</text>
</comment>
<evidence type="ECO:0000313" key="7">
    <source>
        <dbReference type="EMBL" id="PIS41654.1"/>
    </source>
</evidence>
<comment type="caution">
    <text evidence="7">The sequence shown here is derived from an EMBL/GenBank/DDBJ whole genome shotgun (WGS) entry which is preliminary data.</text>
</comment>
<dbReference type="InterPro" id="IPR012337">
    <property type="entry name" value="RNaseH-like_sf"/>
</dbReference>
<evidence type="ECO:0000256" key="3">
    <source>
        <dbReference type="ARBA" id="ARBA00022722"/>
    </source>
</evidence>
<comment type="similarity">
    <text evidence="5">Belongs to the YqgF HJR family.</text>
</comment>
<dbReference type="HAMAP" id="MF_00651">
    <property type="entry name" value="Nuclease_YqgF"/>
    <property type="match status" value="1"/>
</dbReference>
<dbReference type="NCBIfam" id="TIGR00250">
    <property type="entry name" value="RNAse_H_YqgF"/>
    <property type="match status" value="1"/>
</dbReference>
<dbReference type="GO" id="GO:0004518">
    <property type="term" value="F:nuclease activity"/>
    <property type="evidence" value="ECO:0007669"/>
    <property type="project" value="UniProtKB-KW"/>
</dbReference>
<feature type="domain" description="YqgF/RNase H-like" evidence="6">
    <location>
        <begin position="35"/>
        <end position="134"/>
    </location>
</feature>
<dbReference type="PANTHER" id="PTHR33317">
    <property type="entry name" value="POLYNUCLEOTIDYL TRANSFERASE, RIBONUCLEASE H-LIKE SUPERFAMILY PROTEIN"/>
    <property type="match status" value="1"/>
</dbReference>
<dbReference type="PANTHER" id="PTHR33317:SF4">
    <property type="entry name" value="POLYNUCLEOTIDYL TRANSFERASE, RIBONUCLEASE H-LIKE SUPERFAMILY PROTEIN"/>
    <property type="match status" value="1"/>
</dbReference>
<dbReference type="InterPro" id="IPR006641">
    <property type="entry name" value="YqgF/RNaseH-like_dom"/>
</dbReference>
<evidence type="ECO:0000259" key="6">
    <source>
        <dbReference type="SMART" id="SM00732"/>
    </source>
</evidence>
<dbReference type="InterPro" id="IPR037027">
    <property type="entry name" value="YqgF/RNaseH-like_dom_sf"/>
</dbReference>
<protein>
    <recommendedName>
        <fullName evidence="5">Putative pre-16S rRNA nuclease</fullName>
        <ecNumber evidence="5">3.1.-.-</ecNumber>
    </recommendedName>
</protein>
<gene>
    <name evidence="7" type="ORF">COT25_01975</name>
</gene>
<dbReference type="Gene3D" id="3.30.420.140">
    <property type="entry name" value="YqgF/RNase H-like domain"/>
    <property type="match status" value="1"/>
</dbReference>
<comment type="subcellular location">
    <subcellularLocation>
        <location evidence="5">Cytoplasm</location>
    </subcellularLocation>
</comment>
<evidence type="ECO:0000256" key="4">
    <source>
        <dbReference type="ARBA" id="ARBA00022801"/>
    </source>
</evidence>
<evidence type="ECO:0000256" key="5">
    <source>
        <dbReference type="HAMAP-Rule" id="MF_00651"/>
    </source>
</evidence>
<dbReference type="Pfam" id="PF03652">
    <property type="entry name" value="RuvX"/>
    <property type="match status" value="1"/>
</dbReference>
<dbReference type="EC" id="3.1.-.-" evidence="5"/>
<proteinExistence type="inferred from homology"/>
<dbReference type="SUPFAM" id="SSF53098">
    <property type="entry name" value="Ribonuclease H-like"/>
    <property type="match status" value="1"/>
</dbReference>
<dbReference type="InterPro" id="IPR005227">
    <property type="entry name" value="YqgF"/>
</dbReference>
<dbReference type="GO" id="GO:0016788">
    <property type="term" value="F:hydrolase activity, acting on ester bonds"/>
    <property type="evidence" value="ECO:0007669"/>
    <property type="project" value="UniProtKB-UniRule"/>
</dbReference>
<keyword evidence="4 5" id="KW-0378">Hydrolase</keyword>
<accession>A0A2H0YT29</accession>
<dbReference type="SMART" id="SM00732">
    <property type="entry name" value="YqgFc"/>
    <property type="match status" value="1"/>
</dbReference>
<dbReference type="GO" id="GO:0000967">
    <property type="term" value="P:rRNA 5'-end processing"/>
    <property type="evidence" value="ECO:0007669"/>
    <property type="project" value="UniProtKB-UniRule"/>
</dbReference>
<sequence length="162" mass="18102">MGGRCEQLIIHSLRILNIRLQLQKMGMTSLPKIKPPIVAFDWGGQRIGVCISPDGSMTFPREHIQAGDEETTLSRVSQFLRTEGIQTIVLGLPLSLDGTETEMAKKIRAIGTKITDFTSLPVFFEDERLTTKEAEKRRVSSFQKSIDSLAAQIVLQNFLAKQ</sequence>
<dbReference type="Proteomes" id="UP000228711">
    <property type="component" value="Unassembled WGS sequence"/>
</dbReference>
<keyword evidence="1 5" id="KW-0963">Cytoplasm</keyword>